<keyword evidence="6" id="KW-0175">Coiled coil</keyword>
<evidence type="ECO:0000256" key="3">
    <source>
        <dbReference type="ARBA" id="ARBA00022701"/>
    </source>
</evidence>
<dbReference type="Pfam" id="PF00225">
    <property type="entry name" value="Kinesin"/>
    <property type="match status" value="2"/>
</dbReference>
<keyword evidence="3" id="KW-0493">Microtubule</keyword>
<evidence type="ECO:0000259" key="12">
    <source>
        <dbReference type="PROSITE" id="PS50067"/>
    </source>
</evidence>
<organism evidence="13 14">
    <name type="scientific">Agrocybe chaxingu</name>
    <dbReference type="NCBI Taxonomy" id="84603"/>
    <lineage>
        <taxon>Eukaryota</taxon>
        <taxon>Fungi</taxon>
        <taxon>Dikarya</taxon>
        <taxon>Basidiomycota</taxon>
        <taxon>Agaricomycotina</taxon>
        <taxon>Agaricomycetes</taxon>
        <taxon>Agaricomycetidae</taxon>
        <taxon>Agaricales</taxon>
        <taxon>Agaricineae</taxon>
        <taxon>Strophariaceae</taxon>
        <taxon>Agrocybe</taxon>
    </lineage>
</organism>
<feature type="domain" description="Kinesin motor" evidence="12">
    <location>
        <begin position="31"/>
        <end position="318"/>
    </location>
</feature>
<evidence type="ECO:0000256" key="9">
    <source>
        <dbReference type="PROSITE-ProRule" id="PRU00283"/>
    </source>
</evidence>
<comment type="similarity">
    <text evidence="9">Belongs to the TRAFAC class myosin-kinesin ATPase superfamily. Kinesin family.</text>
</comment>
<feature type="domain" description="PH" evidence="11">
    <location>
        <begin position="1491"/>
        <end position="1585"/>
    </location>
</feature>
<dbReference type="InterPro" id="IPR001752">
    <property type="entry name" value="Kinesin_motor_dom"/>
</dbReference>
<evidence type="ECO:0000256" key="10">
    <source>
        <dbReference type="SAM" id="MobiDB-lite"/>
    </source>
</evidence>
<reference evidence="13" key="1">
    <citation type="submission" date="2022-07" db="EMBL/GenBank/DDBJ databases">
        <title>Genome Sequence of Agrocybe chaxingu.</title>
        <authorList>
            <person name="Buettner E."/>
        </authorList>
    </citation>
    <scope>NUCLEOTIDE SEQUENCE</scope>
    <source>
        <strain evidence="13">MP-N11</strain>
    </source>
</reference>
<dbReference type="FunFam" id="3.40.850.10:FF:000167">
    <property type="entry name" value="Uncharacterized protein"/>
    <property type="match status" value="1"/>
</dbReference>
<dbReference type="InterPro" id="IPR027417">
    <property type="entry name" value="P-loop_NTPase"/>
</dbReference>
<dbReference type="SUPFAM" id="SSF52540">
    <property type="entry name" value="P-loop containing nucleoside triphosphate hydrolases"/>
    <property type="match status" value="1"/>
</dbReference>
<evidence type="ECO:0000256" key="2">
    <source>
        <dbReference type="ARBA" id="ARBA00022490"/>
    </source>
</evidence>
<evidence type="ECO:0000259" key="11">
    <source>
        <dbReference type="PROSITE" id="PS50003"/>
    </source>
</evidence>
<dbReference type="EMBL" id="JANKHO010000675">
    <property type="protein sequence ID" value="KAJ3507294.1"/>
    <property type="molecule type" value="Genomic_DNA"/>
</dbReference>
<name>A0A9W8JZD2_9AGAR</name>
<dbReference type="OrthoDB" id="3176171at2759"/>
<evidence type="ECO:0000256" key="6">
    <source>
        <dbReference type="ARBA" id="ARBA00023054"/>
    </source>
</evidence>
<dbReference type="Pfam" id="PF00498">
    <property type="entry name" value="FHA"/>
    <property type="match status" value="1"/>
</dbReference>
<dbReference type="GO" id="GO:0008017">
    <property type="term" value="F:microtubule binding"/>
    <property type="evidence" value="ECO:0007669"/>
    <property type="project" value="InterPro"/>
</dbReference>
<dbReference type="GO" id="GO:0005524">
    <property type="term" value="F:ATP binding"/>
    <property type="evidence" value="ECO:0007669"/>
    <property type="project" value="UniProtKB-UniRule"/>
</dbReference>
<dbReference type="GO" id="GO:0010970">
    <property type="term" value="P:transport along microtubule"/>
    <property type="evidence" value="ECO:0007669"/>
    <property type="project" value="UniProtKB-ARBA"/>
</dbReference>
<feature type="compositionally biased region" description="Low complexity" evidence="10">
    <location>
        <begin position="635"/>
        <end position="646"/>
    </location>
</feature>
<sequence length="1587" mass="177457">MPKRPPRARSRRKATHPHARQPDLHRPARDRLNAGHQARDRAQDHGLLLRQVLLVRRPRDEPGYCSQQTLYDDLGKELLDHGFSGFNACILAYGQTGSGKSYSMMGYGPDKGIIPLTCSELFERVNQKRAQDPNLNFTVEVSYIEIYNEKVRDLLNPKNTGNLRVREHPSLGPYVEDLSKLVVGSYDEMMTLMDEGNKARTVAATNMNETLVDLAGSERANSTGATGQRLKEGANINKSLTTLGKVISALAMASQSEGKKGKKGKAEEFVPYRDSVLTWLLKDSLGGNSKTAMIAAISPADYEETLSTLRYADQAKKIKNKAVVNEDPNAKLVRELKEELEMLRGTIQPHPALSGRPLGPAARLRVLRLSAHVMLTIVLFFHCSVLLPWLPAFLVSRKTCLTSFPRVAGAVSEETYDPTVPPEKQKVTYQTKDGRIKTVTKAELQEQMEASEKLMQSLNETWEDKLQRTQEVQKEREKALEELGITVEKNLVGVHTPKKMPHLVNLNEDPLMSECLIYQLKPGKTMVGRLDSELPAAIRLSGDNIRDEHCYFENTDGKVVLICMPDSITFLNGKQIEPGQPYKLRSGFRIILGEHHVFRFNNPEEVRKRRDRATMKSNMHLSVSAGELEASSENSPRPDSPTSSTDEQFDVDWNFAKREAALARLGLDPSLDNMPDDDLNKLYEKITKVKTMRDHNSKSRPESSMSQVDDLWSETSRPQPSEANTDDTSLYAGPSWGGSPAVDGSLKDVQNQLENRLQEIGGDSTEAEDLKIEKEHMEHQLRLVKVQMKRLIEARARGDMEVVGLDFEPVVFSARQLRLIRKVLDRWRAHRAFSMAELILTNAVTIKEANVISKELGKEVAYNFMIASGGSLAAPSSAVDTIAGLDQFGDVADPILASSTQPSVAVKVLDKRNNAIYVWSLDRMQQQLQRMRNLTTYIDRPSYTQHFSSDEPFFDSPPPEYSFIGNALISLATLSRKLSSSSTVPIFCRYTSEAIGSCRVDIKVHPEQCHPAASCLFFLTIDQVKGLSSHDFRGVHLQVRLSSFVGPSLVAEEVFPSSALDMDSSSLSELKFRRNFSIVTTSKVLNHLRQGYAPIEFFAALKPTYLERMERWDEMREQKQHIRPNPSSPLPEARPATLPPMRRSENDFVVEQVHDVVAWLQVCELGPDGSYIPIPVISQGSLDPGIFSLHQGLQRRIVISLSSHSGLQLPWQEFTKVRIGNVRLLDAKGRVHDSSSTALVTLPLLKEQSVEFKPDGSGSLSAVALWDSSVHDSVLLNRVTASNQRILLQLTWSVAVETCSDPIQFSMDVAIAMQTRDAGPPSKIFTFFGSNKILSKTSTLFSVRLSPPLTRSARDLWRLDTSEKYVRGEETLGVWKPRGISVVEDYTRLITIERRAADVQAIRVILAASPPKPIAPETLVWRTDDLLRKSLSLWQKQFGHRGKIVLSQEPLDAEESMSSSQHSTDTGYLDGAVNFFLLCTPPNIELMHSDSATKKGHLMILTNASQDIWERRWPYLHVFAHSNELEETGIISLTGVNVESDPHKESLLGKPFAFTLFTSSNSHALAAPNLKELQSWIAKLDPTRLPP</sequence>
<feature type="region of interest" description="Disordered" evidence="10">
    <location>
        <begin position="690"/>
        <end position="744"/>
    </location>
</feature>
<dbReference type="InterPro" id="IPR032405">
    <property type="entry name" value="Kinesin_assoc"/>
</dbReference>
<dbReference type="InterPro" id="IPR008984">
    <property type="entry name" value="SMAD_FHA_dom_sf"/>
</dbReference>
<dbReference type="InterPro" id="IPR001849">
    <property type="entry name" value="PH_domain"/>
</dbReference>
<dbReference type="SUPFAM" id="SSF49879">
    <property type="entry name" value="SMAD/FHA domain"/>
    <property type="match status" value="1"/>
</dbReference>
<feature type="region of interest" description="Disordered" evidence="10">
    <location>
        <begin position="1"/>
        <end position="29"/>
    </location>
</feature>
<feature type="region of interest" description="Disordered" evidence="10">
    <location>
        <begin position="1116"/>
        <end position="1136"/>
    </location>
</feature>
<dbReference type="GO" id="GO:0005874">
    <property type="term" value="C:microtubule"/>
    <property type="evidence" value="ECO:0007669"/>
    <property type="project" value="UniProtKB-KW"/>
</dbReference>
<evidence type="ECO:0000256" key="5">
    <source>
        <dbReference type="ARBA" id="ARBA00022840"/>
    </source>
</evidence>
<evidence type="ECO:0000256" key="7">
    <source>
        <dbReference type="ARBA" id="ARBA00023175"/>
    </source>
</evidence>
<accession>A0A9W8JZD2</accession>
<dbReference type="Pfam" id="PF12473">
    <property type="entry name" value="DUF3694"/>
    <property type="match status" value="1"/>
</dbReference>
<dbReference type="PRINTS" id="PR00380">
    <property type="entry name" value="KINESINHEAVY"/>
</dbReference>
<dbReference type="PANTHER" id="PTHR47117">
    <property type="entry name" value="STAR-RELATED LIPID TRANSFER PROTEIN 9"/>
    <property type="match status" value="1"/>
</dbReference>
<gene>
    <name evidence="13" type="ORF">NLJ89_g6385</name>
</gene>
<proteinExistence type="inferred from homology"/>
<dbReference type="Pfam" id="PF16183">
    <property type="entry name" value="Kinesin_assoc"/>
    <property type="match status" value="1"/>
</dbReference>
<evidence type="ECO:0000313" key="14">
    <source>
        <dbReference type="Proteomes" id="UP001148786"/>
    </source>
</evidence>
<evidence type="ECO:0000313" key="13">
    <source>
        <dbReference type="EMBL" id="KAJ3507294.1"/>
    </source>
</evidence>
<dbReference type="Gene3D" id="2.30.29.30">
    <property type="entry name" value="Pleckstrin-homology domain (PH domain)/Phosphotyrosine-binding domain (PTB)"/>
    <property type="match status" value="1"/>
</dbReference>
<keyword evidence="4 9" id="KW-0547">Nucleotide-binding</keyword>
<dbReference type="Gene3D" id="2.60.200.20">
    <property type="match status" value="1"/>
</dbReference>
<keyword evidence="7 9" id="KW-0505">Motor protein</keyword>
<dbReference type="SMART" id="SM00129">
    <property type="entry name" value="KISc"/>
    <property type="match status" value="1"/>
</dbReference>
<dbReference type="InterPro" id="IPR022164">
    <property type="entry name" value="Kinesin-like"/>
</dbReference>
<dbReference type="InterPro" id="IPR036961">
    <property type="entry name" value="Kinesin_motor_dom_sf"/>
</dbReference>
<keyword evidence="8" id="KW-0206">Cytoskeleton</keyword>
<dbReference type="SUPFAM" id="SSF50729">
    <property type="entry name" value="PH domain-like"/>
    <property type="match status" value="1"/>
</dbReference>
<dbReference type="Gene3D" id="6.10.250.2520">
    <property type="match status" value="1"/>
</dbReference>
<evidence type="ECO:0000256" key="8">
    <source>
        <dbReference type="ARBA" id="ARBA00023212"/>
    </source>
</evidence>
<dbReference type="Pfam" id="PF12423">
    <property type="entry name" value="KIF1B"/>
    <property type="match status" value="1"/>
</dbReference>
<evidence type="ECO:0008006" key="15">
    <source>
        <dbReference type="Google" id="ProtNLM"/>
    </source>
</evidence>
<comment type="caution">
    <text evidence="13">The sequence shown here is derived from an EMBL/GenBank/DDBJ whole genome shotgun (WGS) entry which is preliminary data.</text>
</comment>
<evidence type="ECO:0000256" key="4">
    <source>
        <dbReference type="ARBA" id="ARBA00022741"/>
    </source>
</evidence>
<keyword evidence="14" id="KW-1185">Reference proteome</keyword>
<dbReference type="GO" id="GO:0003777">
    <property type="term" value="F:microtubule motor activity"/>
    <property type="evidence" value="ECO:0007669"/>
    <property type="project" value="InterPro"/>
</dbReference>
<dbReference type="PROSITE" id="PS50067">
    <property type="entry name" value="KINESIN_MOTOR_2"/>
    <property type="match status" value="1"/>
</dbReference>
<evidence type="ECO:0000256" key="1">
    <source>
        <dbReference type="ARBA" id="ARBA00004245"/>
    </source>
</evidence>
<feature type="compositionally biased region" description="Basic and acidic residues" evidence="10">
    <location>
        <begin position="690"/>
        <end position="701"/>
    </location>
</feature>
<dbReference type="Gene3D" id="3.40.850.10">
    <property type="entry name" value="Kinesin motor domain"/>
    <property type="match status" value="2"/>
</dbReference>
<feature type="compositionally biased region" description="Basic and acidic residues" evidence="10">
    <location>
        <begin position="20"/>
        <end position="29"/>
    </location>
</feature>
<dbReference type="InterPro" id="IPR000253">
    <property type="entry name" value="FHA_dom"/>
</dbReference>
<dbReference type="InterPro" id="IPR022140">
    <property type="entry name" value="Kinesin-like_KIF1-typ"/>
</dbReference>
<dbReference type="PROSITE" id="PS50003">
    <property type="entry name" value="PH_DOMAIN"/>
    <property type="match status" value="1"/>
</dbReference>
<feature type="compositionally biased region" description="Basic residues" evidence="10">
    <location>
        <begin position="1"/>
        <end position="19"/>
    </location>
</feature>
<feature type="region of interest" description="Disordered" evidence="10">
    <location>
        <begin position="624"/>
        <end position="648"/>
    </location>
</feature>
<keyword evidence="5 9" id="KW-0067">ATP-binding</keyword>
<dbReference type="CDD" id="cd22705">
    <property type="entry name" value="FHA_KIF1"/>
    <property type="match status" value="1"/>
</dbReference>
<comment type="subcellular location">
    <subcellularLocation>
        <location evidence="1">Cytoplasm</location>
        <location evidence="1">Cytoskeleton</location>
    </subcellularLocation>
</comment>
<feature type="binding site" evidence="9">
    <location>
        <begin position="94"/>
        <end position="101"/>
    </location>
    <ligand>
        <name>ATP</name>
        <dbReference type="ChEBI" id="CHEBI:30616"/>
    </ligand>
</feature>
<dbReference type="Proteomes" id="UP001148786">
    <property type="component" value="Unassembled WGS sequence"/>
</dbReference>
<protein>
    <recommendedName>
        <fullName evidence="15">Kinesin-like protein</fullName>
    </recommendedName>
</protein>
<keyword evidence="2" id="KW-0963">Cytoplasm</keyword>
<dbReference type="SMART" id="SM00233">
    <property type="entry name" value="PH"/>
    <property type="match status" value="1"/>
</dbReference>
<dbReference type="InterPro" id="IPR011993">
    <property type="entry name" value="PH-like_dom_sf"/>
</dbReference>
<feature type="compositionally biased region" description="Polar residues" evidence="10">
    <location>
        <begin position="702"/>
        <end position="728"/>
    </location>
</feature>